<keyword evidence="7 13" id="KW-0378">Hydrolase</keyword>
<dbReference type="NCBIfam" id="NF001591">
    <property type="entry name" value="PRK00393.1"/>
    <property type="match status" value="1"/>
</dbReference>
<name>A0A1H9LIE7_9PSED</name>
<sequence length="198" mass="21868">MNKDVSLHTIVPISILGGDVDAHFFGFNGFARDQEHFAVGIGRDQCDVPLVRVHSECITGDVFGSQRCDCGPQLQEALRTLKEVGGYLIYLRQEGRGIGLYSKFEAYLLQDSGLDTYEANLRLNHLADSRSFDPAVQILRALGVDQCRLLTNNPEKVAQLRAGGIDVIEQVPTGVFLTNHNRNYLQAKAVKSAHSIKL</sequence>
<dbReference type="InterPro" id="IPR036144">
    <property type="entry name" value="RibA-like_sf"/>
</dbReference>
<evidence type="ECO:0000313" key="16">
    <source>
        <dbReference type="Proteomes" id="UP001329505"/>
    </source>
</evidence>
<keyword evidence="5" id="KW-0479">Metal-binding</keyword>
<evidence type="ECO:0000256" key="5">
    <source>
        <dbReference type="ARBA" id="ARBA00022723"/>
    </source>
</evidence>
<evidence type="ECO:0000256" key="6">
    <source>
        <dbReference type="ARBA" id="ARBA00022741"/>
    </source>
</evidence>
<reference evidence="14" key="2">
    <citation type="submission" date="2021-08" db="EMBL/GenBank/DDBJ databases">
        <authorList>
            <person name="Yaryura P.M."/>
            <person name="Bianco M.I."/>
            <person name="Morais C."/>
            <person name="Setubal J.C."/>
        </authorList>
    </citation>
    <scope>NUCLEOTIDE SEQUENCE</scope>
    <source>
        <strain evidence="14">AP1</strain>
    </source>
</reference>
<comment type="pathway">
    <text evidence="2">Cofactor biosynthesis; riboflavin biosynthesis; 5-amino-6-(D-ribitylamino)uracil from GTP: step 1/4.</text>
</comment>
<evidence type="ECO:0000256" key="8">
    <source>
        <dbReference type="ARBA" id="ARBA00022833"/>
    </source>
</evidence>
<evidence type="ECO:0000256" key="3">
    <source>
        <dbReference type="ARBA" id="ARBA00012762"/>
    </source>
</evidence>
<evidence type="ECO:0000256" key="10">
    <source>
        <dbReference type="ARBA" id="ARBA00049295"/>
    </source>
</evidence>
<dbReference type="InterPro" id="IPR000926">
    <property type="entry name" value="RibA"/>
</dbReference>
<feature type="domain" description="GTP cyclohydrolase II" evidence="11">
    <location>
        <begin position="24"/>
        <end position="172"/>
    </location>
</feature>
<dbReference type="UniPathway" id="UPA00275"/>
<evidence type="ECO:0000313" key="13">
    <source>
        <dbReference type="EMBL" id="SER11196.1"/>
    </source>
</evidence>
<evidence type="ECO:0000256" key="4">
    <source>
        <dbReference type="ARBA" id="ARBA00022619"/>
    </source>
</evidence>
<reference evidence="13 15" key="1">
    <citation type="submission" date="2016-10" db="EMBL/GenBank/DDBJ databases">
        <authorList>
            <person name="de Groot N.N."/>
        </authorList>
    </citation>
    <scope>NUCLEOTIDE SEQUENCE [LARGE SCALE GENOMIC DNA]</scope>
    <source>
        <strain evidence="13 15">LMG 27941</strain>
    </source>
</reference>
<dbReference type="GO" id="GO:0009231">
    <property type="term" value="P:riboflavin biosynthetic process"/>
    <property type="evidence" value="ECO:0007669"/>
    <property type="project" value="UniProtKB-UniPathway"/>
</dbReference>
<dbReference type="GO" id="GO:0046872">
    <property type="term" value="F:metal ion binding"/>
    <property type="evidence" value="ECO:0007669"/>
    <property type="project" value="UniProtKB-KW"/>
</dbReference>
<evidence type="ECO:0000256" key="9">
    <source>
        <dbReference type="ARBA" id="ARBA00023134"/>
    </source>
</evidence>
<dbReference type="Proteomes" id="UP001329505">
    <property type="component" value="Unassembled WGS sequence"/>
</dbReference>
<evidence type="ECO:0000256" key="1">
    <source>
        <dbReference type="ARBA" id="ARBA00001947"/>
    </source>
</evidence>
<dbReference type="KEGG" id="pmos:O165_012505"/>
<dbReference type="EMBL" id="FOEQ01000005">
    <property type="protein sequence ID" value="SER11196.1"/>
    <property type="molecule type" value="Genomic_DNA"/>
</dbReference>
<keyword evidence="4" id="KW-0686">Riboflavin biosynthesis</keyword>
<keyword evidence="8" id="KW-0862">Zinc</keyword>
<dbReference type="GO" id="GO:0005829">
    <property type="term" value="C:cytosol"/>
    <property type="evidence" value="ECO:0007669"/>
    <property type="project" value="TreeGrafter"/>
</dbReference>
<keyword evidence="16" id="KW-1185">Reference proteome</keyword>
<evidence type="ECO:0000256" key="2">
    <source>
        <dbReference type="ARBA" id="ARBA00004853"/>
    </source>
</evidence>
<dbReference type="AlphaFoldDB" id="A0A1H9LIE7"/>
<evidence type="ECO:0000313" key="15">
    <source>
        <dbReference type="Proteomes" id="UP000199221"/>
    </source>
</evidence>
<proteinExistence type="predicted"/>
<dbReference type="PANTHER" id="PTHR21327">
    <property type="entry name" value="GTP CYCLOHYDROLASE II-RELATED"/>
    <property type="match status" value="1"/>
</dbReference>
<dbReference type="Gene3D" id="3.40.50.10990">
    <property type="entry name" value="GTP cyclohydrolase II"/>
    <property type="match status" value="1"/>
</dbReference>
<dbReference type="Proteomes" id="UP000199221">
    <property type="component" value="Unassembled WGS sequence"/>
</dbReference>
<dbReference type="GO" id="GO:0003935">
    <property type="term" value="F:GTP cyclohydrolase II activity"/>
    <property type="evidence" value="ECO:0007669"/>
    <property type="project" value="UniProtKB-EC"/>
</dbReference>
<dbReference type="SUPFAM" id="SSF142695">
    <property type="entry name" value="RibA-like"/>
    <property type="match status" value="1"/>
</dbReference>
<protein>
    <recommendedName>
        <fullName evidence="3">GTP cyclohydrolase II</fullName>
        <ecNumber evidence="3">3.5.4.25</ecNumber>
    </recommendedName>
</protein>
<dbReference type="RefSeq" id="WP_023630993.1">
    <property type="nucleotide sequence ID" value="NZ_CATKPM010000070.1"/>
</dbReference>
<dbReference type="InterPro" id="IPR032677">
    <property type="entry name" value="GTP_cyclohydro_II"/>
</dbReference>
<reference evidence="12 16" key="3">
    <citation type="submission" date="2024-01" db="EMBL/GenBank/DDBJ databases">
        <title>Unpublished Manusciprt.</title>
        <authorList>
            <person name="Duman M."/>
            <person name="Valdes E.G."/>
            <person name="Ajmi N."/>
            <person name="Altun S."/>
            <person name="Saticioglu I.B."/>
        </authorList>
    </citation>
    <scope>NUCLEOTIDE SEQUENCE [LARGE SCALE GENOMIC DNA]</scope>
    <source>
        <strain evidence="12 16">139P</strain>
    </source>
</reference>
<evidence type="ECO:0000256" key="7">
    <source>
        <dbReference type="ARBA" id="ARBA00022801"/>
    </source>
</evidence>
<dbReference type="Proteomes" id="UP001209279">
    <property type="component" value="Chromosome"/>
</dbReference>
<dbReference type="EMBL" id="JAZDQQ010000004">
    <property type="protein sequence ID" value="MEE1879623.1"/>
    <property type="molecule type" value="Genomic_DNA"/>
</dbReference>
<comment type="cofactor">
    <cofactor evidence="1">
        <name>Zn(2+)</name>
        <dbReference type="ChEBI" id="CHEBI:29105"/>
    </cofactor>
</comment>
<accession>A0A1H9LIE7</accession>
<dbReference type="GO" id="GO:0008686">
    <property type="term" value="F:3,4-dihydroxy-2-butanone-4-phosphate synthase activity"/>
    <property type="evidence" value="ECO:0007669"/>
    <property type="project" value="TreeGrafter"/>
</dbReference>
<dbReference type="EC" id="3.5.4.25" evidence="3"/>
<organism evidence="13 15">
    <name type="scientific">Pseudomonas soli</name>
    <dbReference type="NCBI Taxonomy" id="1306993"/>
    <lineage>
        <taxon>Bacteria</taxon>
        <taxon>Pseudomonadati</taxon>
        <taxon>Pseudomonadota</taxon>
        <taxon>Gammaproteobacteria</taxon>
        <taxon>Pseudomonadales</taxon>
        <taxon>Pseudomonadaceae</taxon>
        <taxon>Pseudomonas</taxon>
    </lineage>
</organism>
<dbReference type="CDD" id="cd00641">
    <property type="entry name" value="GTP_cyclohydro2"/>
    <property type="match status" value="1"/>
</dbReference>
<keyword evidence="9" id="KW-0342">GTP-binding</keyword>
<keyword evidence="6" id="KW-0547">Nucleotide-binding</keyword>
<dbReference type="GO" id="GO:0005525">
    <property type="term" value="F:GTP binding"/>
    <property type="evidence" value="ECO:0007669"/>
    <property type="project" value="UniProtKB-KW"/>
</dbReference>
<comment type="catalytic activity">
    <reaction evidence="10">
        <text>GTP + 4 H2O = 2,5-diamino-6-hydroxy-4-(5-phosphoribosylamino)-pyrimidine + formate + 2 phosphate + 3 H(+)</text>
        <dbReference type="Rhea" id="RHEA:23704"/>
        <dbReference type="ChEBI" id="CHEBI:15377"/>
        <dbReference type="ChEBI" id="CHEBI:15378"/>
        <dbReference type="ChEBI" id="CHEBI:15740"/>
        <dbReference type="ChEBI" id="CHEBI:37565"/>
        <dbReference type="ChEBI" id="CHEBI:43474"/>
        <dbReference type="ChEBI" id="CHEBI:58614"/>
        <dbReference type="EC" id="3.5.4.25"/>
    </reaction>
</comment>
<dbReference type="EMBL" id="CP083803">
    <property type="protein sequence ID" value="UXZ43345.1"/>
    <property type="molecule type" value="Genomic_DNA"/>
</dbReference>
<evidence type="ECO:0000313" key="12">
    <source>
        <dbReference type="EMBL" id="MEE1879623.1"/>
    </source>
</evidence>
<evidence type="ECO:0000259" key="11">
    <source>
        <dbReference type="Pfam" id="PF00925"/>
    </source>
</evidence>
<evidence type="ECO:0000313" key="14">
    <source>
        <dbReference type="EMBL" id="UXZ43345.1"/>
    </source>
</evidence>
<gene>
    <name evidence="12" type="primary">ribA</name>
    <name evidence="14" type="ORF">K7K07_14790</name>
    <name evidence="13" type="ORF">SAMN05216230_105333</name>
    <name evidence="12" type="ORF">V0R55_05585</name>
</gene>
<dbReference type="PANTHER" id="PTHR21327:SF18">
    <property type="entry name" value="3,4-DIHYDROXY-2-BUTANONE 4-PHOSPHATE SYNTHASE"/>
    <property type="match status" value="1"/>
</dbReference>
<dbReference type="Pfam" id="PF00925">
    <property type="entry name" value="GTP_cyclohydro2"/>
    <property type="match status" value="1"/>
</dbReference>
<dbReference type="GeneID" id="93678456"/>